<evidence type="ECO:0000259" key="6">
    <source>
        <dbReference type="Pfam" id="PF17843"/>
    </source>
</evidence>
<evidence type="ECO:0000256" key="1">
    <source>
        <dbReference type="ARBA" id="ARBA00004792"/>
    </source>
</evidence>
<dbReference type="Proteomes" id="UP001569904">
    <property type="component" value="Unassembled WGS sequence"/>
</dbReference>
<dbReference type="Pfam" id="PF17843">
    <property type="entry name" value="MycE_N"/>
    <property type="match status" value="1"/>
</dbReference>
<organism evidence="7 8">
    <name type="scientific">Actinomadura chokoriensis</name>
    <dbReference type="NCBI Taxonomy" id="454156"/>
    <lineage>
        <taxon>Bacteria</taxon>
        <taxon>Bacillati</taxon>
        <taxon>Actinomycetota</taxon>
        <taxon>Actinomycetes</taxon>
        <taxon>Streptosporangiales</taxon>
        <taxon>Thermomonosporaceae</taxon>
        <taxon>Actinomadura</taxon>
    </lineage>
</organism>
<dbReference type="Gene3D" id="3.40.50.150">
    <property type="entry name" value="Vaccinia Virus protein VP39"/>
    <property type="match status" value="1"/>
</dbReference>
<accession>A0ABV4R2N3</accession>
<keyword evidence="8" id="KW-1185">Reference proteome</keyword>
<dbReference type="SUPFAM" id="SSF53335">
    <property type="entry name" value="S-adenosyl-L-methionine-dependent methyltransferases"/>
    <property type="match status" value="1"/>
</dbReference>
<evidence type="ECO:0000313" key="8">
    <source>
        <dbReference type="Proteomes" id="UP001569904"/>
    </source>
</evidence>
<evidence type="ECO:0000256" key="2">
    <source>
        <dbReference type="ARBA" id="ARBA00022603"/>
    </source>
</evidence>
<comment type="caution">
    <text evidence="7">The sequence shown here is derived from an EMBL/GenBank/DDBJ whole genome shotgun (WGS) entry which is preliminary data.</text>
</comment>
<sequence>MNDVIDSLVVAAGARPDDMARVVDERGAEAVAGAVAAEIAARCLPLPGVPDVAVQFDVTHGPSRLGHTFSITEKGVTVTSGRDPHAPMWIGYELADLARELYGPPGGRPGRTRRVELRLGRDSSADRPDPKAWLRRMDPVARATRVLLAALDPVSPGLAELAVRYGTDKNGGLHWFAPCYERHFAELRAEPVRLLEIGIGGYEEPHLGGGSLRMWRRYFRRGLVYGVDIHEKSLPGEPRITTLRGDQSDADFMRDLARRHGPFDVIIDDGSHRSDHVIGTFGTLFPFLRPGGYYVVEDTQFSYWPGWGGDAGDLDSPRTSVGALKELVDGLHHEDLPDAGARGDGVHEHVGAVHFYRGIAFVEKAVNSEGTLPPWIPRFGTATE</sequence>
<reference evidence="7 8" key="1">
    <citation type="submission" date="2023-11" db="EMBL/GenBank/DDBJ databases">
        <title>Actinomadura monticuli sp. nov., isolated from volcanic ash.</title>
        <authorList>
            <person name="Lee S.D."/>
            <person name="Yang H."/>
            <person name="Kim I.S."/>
        </authorList>
    </citation>
    <scope>NUCLEOTIDE SEQUENCE [LARGE SCALE GENOMIC DNA]</scope>
    <source>
        <strain evidence="7 8">DSM 45346</strain>
    </source>
</reference>
<dbReference type="EMBL" id="JAXCEH010000019">
    <property type="protein sequence ID" value="MFA1557147.1"/>
    <property type="molecule type" value="Genomic_DNA"/>
</dbReference>
<comment type="pathway">
    <text evidence="1">Antibiotic biosynthesis.</text>
</comment>
<evidence type="ECO:0000256" key="3">
    <source>
        <dbReference type="ARBA" id="ARBA00022679"/>
    </source>
</evidence>
<evidence type="ECO:0000313" key="7">
    <source>
        <dbReference type="EMBL" id="MFA1557147.1"/>
    </source>
</evidence>
<dbReference type="InterPro" id="IPR040800">
    <property type="entry name" value="MycE_N"/>
</dbReference>
<dbReference type="Gene3D" id="3.30.1050.30">
    <property type="match status" value="1"/>
</dbReference>
<keyword evidence="3" id="KW-0808">Transferase</keyword>
<evidence type="ECO:0000256" key="5">
    <source>
        <dbReference type="ARBA" id="ARBA00023194"/>
    </source>
</evidence>
<evidence type="ECO:0000256" key="4">
    <source>
        <dbReference type="ARBA" id="ARBA00022691"/>
    </source>
</evidence>
<name>A0ABV4R2N3_9ACTN</name>
<dbReference type="InterPro" id="IPR029063">
    <property type="entry name" value="SAM-dependent_MTases_sf"/>
</dbReference>
<keyword evidence="2" id="KW-0489">Methyltransferase</keyword>
<gene>
    <name evidence="7" type="ORF">SM436_26010</name>
</gene>
<dbReference type="RefSeq" id="WP_371943890.1">
    <property type="nucleotide sequence ID" value="NZ_JAXCEH010000019.1"/>
</dbReference>
<proteinExistence type="predicted"/>
<feature type="domain" description="Methyltransferase MycE N-terminal" evidence="6">
    <location>
        <begin position="5"/>
        <end position="112"/>
    </location>
</feature>
<keyword evidence="5" id="KW-0045">Antibiotic biosynthesis</keyword>
<protein>
    <recommendedName>
        <fullName evidence="6">Methyltransferase MycE N-terminal domain-containing protein</fullName>
    </recommendedName>
</protein>
<keyword evidence="4" id="KW-0949">S-adenosyl-L-methionine</keyword>